<dbReference type="InterPro" id="IPR036942">
    <property type="entry name" value="Beta-barrel_TonB_sf"/>
</dbReference>
<gene>
    <name evidence="11" type="ORF">H3Z82_11780</name>
</gene>
<dbReference type="SUPFAM" id="SSF49464">
    <property type="entry name" value="Carboxypeptidase regulatory domain-like"/>
    <property type="match status" value="1"/>
</dbReference>
<reference evidence="11 12" key="1">
    <citation type="submission" date="2020-07" db="EMBL/GenBank/DDBJ databases">
        <title>Bacterium isolated from marine sediment.</title>
        <authorList>
            <person name="Shang D."/>
        </authorList>
    </citation>
    <scope>NUCLEOTIDE SEQUENCE [LARGE SCALE GENOMIC DNA]</scope>
    <source>
        <strain evidence="11 12">F6074</strain>
    </source>
</reference>
<evidence type="ECO:0000256" key="7">
    <source>
        <dbReference type="ARBA" id="ARBA00023237"/>
    </source>
</evidence>
<evidence type="ECO:0000256" key="1">
    <source>
        <dbReference type="ARBA" id="ARBA00004571"/>
    </source>
</evidence>
<dbReference type="InterPro" id="IPR012910">
    <property type="entry name" value="Plug_dom"/>
</dbReference>
<keyword evidence="4 8" id="KW-0812">Transmembrane</keyword>
<dbReference type="GO" id="GO:0044718">
    <property type="term" value="P:siderophore transmembrane transport"/>
    <property type="evidence" value="ECO:0007669"/>
    <property type="project" value="TreeGrafter"/>
</dbReference>
<keyword evidence="5 9" id="KW-0732">Signal</keyword>
<keyword evidence="2 8" id="KW-0813">Transport</keyword>
<dbReference type="InterPro" id="IPR008969">
    <property type="entry name" value="CarboxyPept-like_regulatory"/>
</dbReference>
<evidence type="ECO:0000256" key="4">
    <source>
        <dbReference type="ARBA" id="ARBA00022692"/>
    </source>
</evidence>
<evidence type="ECO:0000259" key="10">
    <source>
        <dbReference type="Pfam" id="PF07715"/>
    </source>
</evidence>
<keyword evidence="6 8" id="KW-0472">Membrane</keyword>
<organism evidence="11 12">
    <name type="scientific">Gelidibacter maritimus</name>
    <dbReference type="NCBI Taxonomy" id="2761487"/>
    <lineage>
        <taxon>Bacteria</taxon>
        <taxon>Pseudomonadati</taxon>
        <taxon>Bacteroidota</taxon>
        <taxon>Flavobacteriia</taxon>
        <taxon>Flavobacteriales</taxon>
        <taxon>Flavobacteriaceae</taxon>
        <taxon>Gelidibacter</taxon>
    </lineage>
</organism>
<dbReference type="Pfam" id="PF13715">
    <property type="entry name" value="CarbopepD_reg_2"/>
    <property type="match status" value="1"/>
</dbReference>
<dbReference type="PANTHER" id="PTHR30069">
    <property type="entry name" value="TONB-DEPENDENT OUTER MEMBRANE RECEPTOR"/>
    <property type="match status" value="1"/>
</dbReference>
<dbReference type="Gene3D" id="2.170.130.10">
    <property type="entry name" value="TonB-dependent receptor, plug domain"/>
    <property type="match status" value="1"/>
</dbReference>
<dbReference type="GO" id="GO:0015344">
    <property type="term" value="F:siderophore uptake transmembrane transporter activity"/>
    <property type="evidence" value="ECO:0007669"/>
    <property type="project" value="TreeGrafter"/>
</dbReference>
<dbReference type="PANTHER" id="PTHR30069:SF29">
    <property type="entry name" value="HEMOGLOBIN AND HEMOGLOBIN-HAPTOGLOBIN-BINDING PROTEIN 1-RELATED"/>
    <property type="match status" value="1"/>
</dbReference>
<evidence type="ECO:0000256" key="9">
    <source>
        <dbReference type="SAM" id="SignalP"/>
    </source>
</evidence>
<dbReference type="SUPFAM" id="SSF56935">
    <property type="entry name" value="Porins"/>
    <property type="match status" value="1"/>
</dbReference>
<evidence type="ECO:0000256" key="5">
    <source>
        <dbReference type="ARBA" id="ARBA00022729"/>
    </source>
</evidence>
<dbReference type="InterPro" id="IPR037066">
    <property type="entry name" value="Plug_dom_sf"/>
</dbReference>
<dbReference type="InterPro" id="IPR039426">
    <property type="entry name" value="TonB-dep_rcpt-like"/>
</dbReference>
<dbReference type="Gene3D" id="2.40.170.20">
    <property type="entry name" value="TonB-dependent receptor, beta-barrel domain"/>
    <property type="match status" value="1"/>
</dbReference>
<name>A0A7W2M663_9FLAO</name>
<feature type="signal peptide" evidence="9">
    <location>
        <begin position="1"/>
        <end position="29"/>
    </location>
</feature>
<evidence type="ECO:0000313" key="12">
    <source>
        <dbReference type="Proteomes" id="UP000541857"/>
    </source>
</evidence>
<evidence type="ECO:0000256" key="3">
    <source>
        <dbReference type="ARBA" id="ARBA00022452"/>
    </source>
</evidence>
<dbReference type="InterPro" id="IPR023997">
    <property type="entry name" value="TonB-dep_OMP_SusC/RagA_CS"/>
</dbReference>
<comment type="similarity">
    <text evidence="8">Belongs to the TonB-dependent receptor family.</text>
</comment>
<dbReference type="PROSITE" id="PS52016">
    <property type="entry name" value="TONB_DEPENDENT_REC_3"/>
    <property type="match status" value="1"/>
</dbReference>
<sequence length="1000" mass="110958">MINNHNSIRWRRIFICCLFFLTSIMPLTAQQILVSGKVTDGNLPISGANVLIKNTKTGVVTDFDGRYNITAKPTDTLQISYLGYTTVTIPIQSHTTIHVTLQEDVTALGEVQINAGYYTTTDRERTGSISRITAKEIEGQPVNNPLAAMQGYMSGVNIVQTTGVPGGGYDIQIRGKNFINGGTDPLFIIDGVPFSSQSLGSNSVSAQITGGNISPLNAINPNDIESIEVLKDGDATAIYGSRGANGVVLITTNKGGTGKTQFKANISSGVGQVSHFIDLMNTEQYLETRNEGIINDGYQTLLNDPAYDYIWPDVKSWDQNRYTNWQKELIGGTAHRNNAQLSVLGGNAETRFLISGSYNKETTVFPGDAKYKKMTVFSSLNHRSMNNRFSIDFSSTYSNEKNNLPRSDFTSLAYSLEPNAPALYDQQGNLNWENNSWDNPLASLNEQYEASSNTLFFNSLISFQLLPNLALKSNLGHNNYSLHSYRTLPSSARNPKFGFTPQSYSSLTTNGSERQSWIVEPQLHWSKQWRRTTLDALIGTTFQQETGSQFVQNGKGFPNNNLLLNLTAANNVNVLQDDNSKYNYNAIFGRLNMNYLGRYIINLTGRRDGSSRFGPGKQFGNFGAAGIAWLFSEEAFLNKNSLLSFGKLRGSYGVTGSDNIGNYKFLDTYNVTGLDYNGITVLEPTGIFNPLFGWESNKKLELALELGFFKERLFINTSWYRNRSSDQLIGIPLPATTGFSTLTGNFNATVENSGFEIDFRIIDLLQEKIKWTAAFNIAVPKNKLIKFDGLETSTFSNQYIIGKPLSILKLYNALGVDQETGSYKFEDYNGDGNISSPEDRQWLEDLSPKFYGGLSNTLSYGNFTLNMFLQFKNQKAFNEFVVQATPGLKGNASIKLLDRWQQPGDTNPIKMASGGLSRGRDNGSFLKQSNAAISDASFIRLRNVSLNYYIPTLNTFDINVYLQGQNLLTFTNFGGPDPEQSFYNTLPPLKQITLGIKIDF</sequence>
<comment type="caution">
    <text evidence="11">The sequence shown here is derived from an EMBL/GenBank/DDBJ whole genome shotgun (WGS) entry which is preliminary data.</text>
</comment>
<protein>
    <submittedName>
        <fullName evidence="11">SusC/RagA family TonB-linked outer membrane protein</fullName>
    </submittedName>
</protein>
<dbReference type="NCBIfam" id="TIGR04057">
    <property type="entry name" value="SusC_RagA_signa"/>
    <property type="match status" value="1"/>
</dbReference>
<feature type="domain" description="TonB-dependent receptor plug" evidence="10">
    <location>
        <begin position="123"/>
        <end position="247"/>
    </location>
</feature>
<dbReference type="InterPro" id="IPR023996">
    <property type="entry name" value="TonB-dep_OMP_SusC/RagA"/>
</dbReference>
<proteinExistence type="inferred from homology"/>
<evidence type="ECO:0000256" key="8">
    <source>
        <dbReference type="PROSITE-ProRule" id="PRU01360"/>
    </source>
</evidence>
<feature type="chain" id="PRO_5030635342" evidence="9">
    <location>
        <begin position="30"/>
        <end position="1000"/>
    </location>
</feature>
<dbReference type="Pfam" id="PF07715">
    <property type="entry name" value="Plug"/>
    <property type="match status" value="1"/>
</dbReference>
<dbReference type="AlphaFoldDB" id="A0A7W2M663"/>
<keyword evidence="3 8" id="KW-1134">Transmembrane beta strand</keyword>
<evidence type="ECO:0000313" key="11">
    <source>
        <dbReference type="EMBL" id="MBA6153410.1"/>
    </source>
</evidence>
<accession>A0A7W2M663</accession>
<dbReference type="GO" id="GO:0009279">
    <property type="term" value="C:cell outer membrane"/>
    <property type="evidence" value="ECO:0007669"/>
    <property type="project" value="UniProtKB-SubCell"/>
</dbReference>
<evidence type="ECO:0000256" key="2">
    <source>
        <dbReference type="ARBA" id="ARBA00022448"/>
    </source>
</evidence>
<dbReference type="NCBIfam" id="TIGR04056">
    <property type="entry name" value="OMP_RagA_SusC"/>
    <property type="match status" value="1"/>
</dbReference>
<dbReference type="Gene3D" id="2.60.40.1120">
    <property type="entry name" value="Carboxypeptidase-like, regulatory domain"/>
    <property type="match status" value="1"/>
</dbReference>
<dbReference type="EMBL" id="JACGLT010000008">
    <property type="protein sequence ID" value="MBA6153410.1"/>
    <property type="molecule type" value="Genomic_DNA"/>
</dbReference>
<keyword evidence="7 8" id="KW-0998">Cell outer membrane</keyword>
<keyword evidence="12" id="KW-1185">Reference proteome</keyword>
<dbReference type="Proteomes" id="UP000541857">
    <property type="component" value="Unassembled WGS sequence"/>
</dbReference>
<evidence type="ECO:0000256" key="6">
    <source>
        <dbReference type="ARBA" id="ARBA00023136"/>
    </source>
</evidence>
<comment type="subcellular location">
    <subcellularLocation>
        <location evidence="1 8">Cell outer membrane</location>
        <topology evidence="1 8">Multi-pass membrane protein</topology>
    </subcellularLocation>
</comment>